<dbReference type="Proteomes" id="UP001162992">
    <property type="component" value="Chromosome 7"/>
</dbReference>
<dbReference type="EMBL" id="CM055098">
    <property type="protein sequence ID" value="KAJ7550438.1"/>
    <property type="molecule type" value="Genomic_DNA"/>
</dbReference>
<comment type="caution">
    <text evidence="1">The sequence shown here is derived from an EMBL/GenBank/DDBJ whole genome shotgun (WGS) entry which is preliminary data.</text>
</comment>
<gene>
    <name evidence="1" type="ORF">O6H91_07G101100</name>
</gene>
<organism evidence="1 2">
    <name type="scientific">Diphasiastrum complanatum</name>
    <name type="common">Issler's clubmoss</name>
    <name type="synonym">Lycopodium complanatum</name>
    <dbReference type="NCBI Taxonomy" id="34168"/>
    <lineage>
        <taxon>Eukaryota</taxon>
        <taxon>Viridiplantae</taxon>
        <taxon>Streptophyta</taxon>
        <taxon>Embryophyta</taxon>
        <taxon>Tracheophyta</taxon>
        <taxon>Lycopodiopsida</taxon>
        <taxon>Lycopodiales</taxon>
        <taxon>Lycopodiaceae</taxon>
        <taxon>Lycopodioideae</taxon>
        <taxon>Diphasiastrum</taxon>
    </lineage>
</organism>
<evidence type="ECO:0000313" key="1">
    <source>
        <dbReference type="EMBL" id="KAJ7550438.1"/>
    </source>
</evidence>
<reference evidence="2" key="1">
    <citation type="journal article" date="2024" name="Proc. Natl. Acad. Sci. U.S.A.">
        <title>Extraordinary preservation of gene collinearity over three hundred million years revealed in homosporous lycophytes.</title>
        <authorList>
            <person name="Li C."/>
            <person name="Wickell D."/>
            <person name="Kuo L.Y."/>
            <person name="Chen X."/>
            <person name="Nie B."/>
            <person name="Liao X."/>
            <person name="Peng D."/>
            <person name="Ji J."/>
            <person name="Jenkins J."/>
            <person name="Williams M."/>
            <person name="Shu S."/>
            <person name="Plott C."/>
            <person name="Barry K."/>
            <person name="Rajasekar S."/>
            <person name="Grimwood J."/>
            <person name="Han X."/>
            <person name="Sun S."/>
            <person name="Hou Z."/>
            <person name="He W."/>
            <person name="Dai G."/>
            <person name="Sun C."/>
            <person name="Schmutz J."/>
            <person name="Leebens-Mack J.H."/>
            <person name="Li F.W."/>
            <person name="Wang L."/>
        </authorList>
    </citation>
    <scope>NUCLEOTIDE SEQUENCE [LARGE SCALE GENOMIC DNA]</scope>
    <source>
        <strain evidence="2">cv. PW_Plant_1</strain>
    </source>
</reference>
<proteinExistence type="predicted"/>
<keyword evidence="2" id="KW-1185">Reference proteome</keyword>
<accession>A0ACC2D7X8</accession>
<protein>
    <submittedName>
        <fullName evidence="1">Uncharacterized protein</fullName>
    </submittedName>
</protein>
<evidence type="ECO:0000313" key="2">
    <source>
        <dbReference type="Proteomes" id="UP001162992"/>
    </source>
</evidence>
<name>A0ACC2D7X8_DIPCM</name>
<sequence length="209" mass="23263">MATISKTEDKTIWDALISNEVLSIIYDEDESEEEKEAPSESMITSKIKFGLFEKPITYESCALRGGCTSKYPKDCKFYSMLVSSFFQHGKVVVDAFTGGFAMREALRSERKTIVFVNNSSEKDLLESYASMMVESLPEVNAFYKSLGGKMGSASQSGSQLPSSCQAQPLPADFLRDIAETSKDIDLFNMQECYVGLDDVIEDHNDNTLI</sequence>